<reference evidence="1 2" key="1">
    <citation type="submission" date="2024-07" db="EMBL/GenBank/DDBJ databases">
        <title>Section-level genome sequencing and comparative genomics of Aspergillus sections Usti and Cavernicolus.</title>
        <authorList>
            <consortium name="Lawrence Berkeley National Laboratory"/>
            <person name="Nybo J.L."/>
            <person name="Vesth T.C."/>
            <person name="Theobald S."/>
            <person name="Frisvad J.C."/>
            <person name="Larsen T.O."/>
            <person name="Kjaerboelling I."/>
            <person name="Rothschild-Mancinelli K."/>
            <person name="Lyhne E.K."/>
            <person name="Kogle M.E."/>
            <person name="Barry K."/>
            <person name="Clum A."/>
            <person name="Na H."/>
            <person name="Ledsgaard L."/>
            <person name="Lin J."/>
            <person name="Lipzen A."/>
            <person name="Kuo A."/>
            <person name="Riley R."/>
            <person name="Mondo S."/>
            <person name="Labutti K."/>
            <person name="Haridas S."/>
            <person name="Pangalinan J."/>
            <person name="Salamov A.A."/>
            <person name="Simmons B.A."/>
            <person name="Magnuson J.K."/>
            <person name="Chen J."/>
            <person name="Drula E."/>
            <person name="Henrissat B."/>
            <person name="Wiebenga A."/>
            <person name="Lubbers R.J."/>
            <person name="Gomes A.C."/>
            <person name="Makela M.R."/>
            <person name="Stajich J."/>
            <person name="Grigoriev I.V."/>
            <person name="Mortensen U.H."/>
            <person name="De Vries R.P."/>
            <person name="Baker S.E."/>
            <person name="Andersen M.R."/>
        </authorList>
    </citation>
    <scope>NUCLEOTIDE SEQUENCE [LARGE SCALE GENOMIC DNA]</scope>
    <source>
        <strain evidence="1 2">CBS 588.65</strain>
    </source>
</reference>
<gene>
    <name evidence="1" type="ORF">BJX63DRAFT_428616</name>
</gene>
<accession>A0ABR4HVK1</accession>
<dbReference type="SUPFAM" id="SSF52141">
    <property type="entry name" value="Uracil-DNA glycosylase-like"/>
    <property type="match status" value="1"/>
</dbReference>
<dbReference type="InterPro" id="IPR036895">
    <property type="entry name" value="Uracil-DNA_glycosylase-like_sf"/>
</dbReference>
<evidence type="ECO:0000313" key="1">
    <source>
        <dbReference type="EMBL" id="KAL2819392.1"/>
    </source>
</evidence>
<sequence>MDSLTEVVSRLRIDSEAGGPGKVQPERVCTASQVFEEIITYASSLRGSAIPEKEVEVTKQLASPFSPSGALFILQEPRNKHPWRQGVDAVISDCPTLDALEEGVQIGSEGTLSLVRNISVIDLRPFICPDVKNKSSRAELETLYSLVLKFIRAKQPDAVLCLGNEAGDKIWGWRSQLPDTAKLYTYHPSFVVNYNRRCMIKRKELLTSILEAIGYSHNSQILTIFDNRSVAAHDLDPASAWAIHILQTLAFLSFQYPDQRPPLNLTPEPGYYSLESCCRSVLNPREGEPRSLSSSIRRFFLDLNSHITLDSCGGA</sequence>
<protein>
    <recommendedName>
        <fullName evidence="3">Uracil-DNA glycosylase-like domain-containing protein</fullName>
    </recommendedName>
</protein>
<comment type="caution">
    <text evidence="1">The sequence shown here is derived from an EMBL/GenBank/DDBJ whole genome shotgun (WGS) entry which is preliminary data.</text>
</comment>
<name>A0ABR4HVK1_9EURO</name>
<evidence type="ECO:0008006" key="3">
    <source>
        <dbReference type="Google" id="ProtNLM"/>
    </source>
</evidence>
<evidence type="ECO:0000313" key="2">
    <source>
        <dbReference type="Proteomes" id="UP001610334"/>
    </source>
</evidence>
<dbReference type="EMBL" id="JBFXLT010000010">
    <property type="protein sequence ID" value="KAL2819392.1"/>
    <property type="molecule type" value="Genomic_DNA"/>
</dbReference>
<proteinExistence type="predicted"/>
<organism evidence="1 2">
    <name type="scientific">Aspergillus granulosus</name>
    <dbReference type="NCBI Taxonomy" id="176169"/>
    <lineage>
        <taxon>Eukaryota</taxon>
        <taxon>Fungi</taxon>
        <taxon>Dikarya</taxon>
        <taxon>Ascomycota</taxon>
        <taxon>Pezizomycotina</taxon>
        <taxon>Eurotiomycetes</taxon>
        <taxon>Eurotiomycetidae</taxon>
        <taxon>Eurotiales</taxon>
        <taxon>Aspergillaceae</taxon>
        <taxon>Aspergillus</taxon>
        <taxon>Aspergillus subgen. Nidulantes</taxon>
    </lineage>
</organism>
<keyword evidence="2" id="KW-1185">Reference proteome</keyword>
<dbReference type="Proteomes" id="UP001610334">
    <property type="component" value="Unassembled WGS sequence"/>
</dbReference>